<evidence type="ECO:0000313" key="2">
    <source>
        <dbReference type="EMBL" id="THG20185.1"/>
    </source>
</evidence>
<protein>
    <submittedName>
        <fullName evidence="2">Uncharacterized protein</fullName>
    </submittedName>
</protein>
<dbReference type="Proteomes" id="UP000306102">
    <property type="component" value="Unassembled WGS sequence"/>
</dbReference>
<proteinExistence type="predicted"/>
<keyword evidence="1" id="KW-1133">Transmembrane helix</keyword>
<dbReference type="PANTHER" id="PTHR34115">
    <property type="entry name" value="PROTEIN, PUTATIVE-RELATED"/>
    <property type="match status" value="1"/>
</dbReference>
<feature type="transmembrane region" description="Helical" evidence="1">
    <location>
        <begin position="107"/>
        <end position="127"/>
    </location>
</feature>
<sequence length="203" mass="23322">MASYERANMGRSFSGGINVAFVRSRSYILQQQLTPPTHRLHTIFSFLVSLLLNFLQLQYQAQVVSPFETHPTTMLVSITSLSVYCFAYDAELRFSSTAHAMPNYGSVISRVMGLFGSLCLVSLASILCPDSVRVVLCLLYTLFLANQFVFVHCQLQMLWNWLHQRVISRFLQEMRMRRASINRRLWFITPANAHRGGLFPLYQ</sequence>
<organism evidence="2 3">
    <name type="scientific">Camellia sinensis var. sinensis</name>
    <name type="common">China tea</name>
    <dbReference type="NCBI Taxonomy" id="542762"/>
    <lineage>
        <taxon>Eukaryota</taxon>
        <taxon>Viridiplantae</taxon>
        <taxon>Streptophyta</taxon>
        <taxon>Embryophyta</taxon>
        <taxon>Tracheophyta</taxon>
        <taxon>Spermatophyta</taxon>
        <taxon>Magnoliopsida</taxon>
        <taxon>eudicotyledons</taxon>
        <taxon>Gunneridae</taxon>
        <taxon>Pentapetalae</taxon>
        <taxon>asterids</taxon>
        <taxon>Ericales</taxon>
        <taxon>Theaceae</taxon>
        <taxon>Camellia</taxon>
    </lineage>
</organism>
<keyword evidence="3" id="KW-1185">Reference proteome</keyword>
<accession>A0A4S4EUN7</accession>
<keyword evidence="1" id="KW-0812">Transmembrane</keyword>
<evidence type="ECO:0000256" key="1">
    <source>
        <dbReference type="SAM" id="Phobius"/>
    </source>
</evidence>
<dbReference type="PANTHER" id="PTHR34115:SF5">
    <property type="entry name" value="PROTEIN, PUTATIVE-RELATED"/>
    <property type="match status" value="1"/>
</dbReference>
<evidence type="ECO:0000313" key="3">
    <source>
        <dbReference type="Proteomes" id="UP000306102"/>
    </source>
</evidence>
<dbReference type="EMBL" id="SDRB02002072">
    <property type="protein sequence ID" value="THG20185.1"/>
    <property type="molecule type" value="Genomic_DNA"/>
</dbReference>
<name>A0A4S4EUN7_CAMSN</name>
<feature type="transmembrane region" description="Helical" evidence="1">
    <location>
        <begin position="133"/>
        <end position="155"/>
    </location>
</feature>
<comment type="caution">
    <text evidence="2">The sequence shown here is derived from an EMBL/GenBank/DDBJ whole genome shotgun (WGS) entry which is preliminary data.</text>
</comment>
<gene>
    <name evidence="2" type="ORF">TEA_005570</name>
</gene>
<dbReference type="AlphaFoldDB" id="A0A4S4EUN7"/>
<reference evidence="2 3" key="1">
    <citation type="journal article" date="2018" name="Proc. Natl. Acad. Sci. U.S.A.">
        <title>Draft genome sequence of Camellia sinensis var. sinensis provides insights into the evolution of the tea genome and tea quality.</title>
        <authorList>
            <person name="Wei C."/>
            <person name="Yang H."/>
            <person name="Wang S."/>
            <person name="Zhao J."/>
            <person name="Liu C."/>
            <person name="Gao L."/>
            <person name="Xia E."/>
            <person name="Lu Y."/>
            <person name="Tai Y."/>
            <person name="She G."/>
            <person name="Sun J."/>
            <person name="Cao H."/>
            <person name="Tong W."/>
            <person name="Gao Q."/>
            <person name="Li Y."/>
            <person name="Deng W."/>
            <person name="Jiang X."/>
            <person name="Wang W."/>
            <person name="Chen Q."/>
            <person name="Zhang S."/>
            <person name="Li H."/>
            <person name="Wu J."/>
            <person name="Wang P."/>
            <person name="Li P."/>
            <person name="Shi C."/>
            <person name="Zheng F."/>
            <person name="Jian J."/>
            <person name="Huang B."/>
            <person name="Shan D."/>
            <person name="Shi M."/>
            <person name="Fang C."/>
            <person name="Yue Y."/>
            <person name="Li F."/>
            <person name="Li D."/>
            <person name="Wei S."/>
            <person name="Han B."/>
            <person name="Jiang C."/>
            <person name="Yin Y."/>
            <person name="Xia T."/>
            <person name="Zhang Z."/>
            <person name="Bennetzen J.L."/>
            <person name="Zhao S."/>
            <person name="Wan X."/>
        </authorList>
    </citation>
    <scope>NUCLEOTIDE SEQUENCE [LARGE SCALE GENOMIC DNA]</scope>
    <source>
        <strain evidence="3">cv. Shuchazao</strain>
        <tissue evidence="2">Leaf</tissue>
    </source>
</reference>
<keyword evidence="1" id="KW-0472">Membrane</keyword>
<dbReference type="InterPro" id="IPR053258">
    <property type="entry name" value="Ca-permeable_cation_channel"/>
</dbReference>